<dbReference type="PANTHER" id="PTHR30336:SF4">
    <property type="entry name" value="ENVELOPE BIOGENESIS FACTOR ELYC"/>
    <property type="match status" value="1"/>
</dbReference>
<keyword evidence="4" id="KW-1185">Reference proteome</keyword>
<dbReference type="InterPro" id="IPR014729">
    <property type="entry name" value="Rossmann-like_a/b/a_fold"/>
</dbReference>
<dbReference type="InterPro" id="IPR051599">
    <property type="entry name" value="Cell_Envelope_Assoc"/>
</dbReference>
<dbReference type="EMBL" id="AP027370">
    <property type="protein sequence ID" value="BDY13147.1"/>
    <property type="molecule type" value="Genomic_DNA"/>
</dbReference>
<dbReference type="RefSeq" id="WP_286336116.1">
    <property type="nucleotide sequence ID" value="NZ_AP027370.1"/>
</dbReference>
<dbReference type="Proteomes" id="UP001321445">
    <property type="component" value="Chromosome"/>
</dbReference>
<dbReference type="InterPro" id="IPR003848">
    <property type="entry name" value="DUF218"/>
</dbReference>
<gene>
    <name evidence="3" type="ORF">HCR_14590</name>
</gene>
<evidence type="ECO:0000259" key="2">
    <source>
        <dbReference type="Pfam" id="PF02698"/>
    </source>
</evidence>
<dbReference type="Gene3D" id="3.40.50.620">
    <property type="entry name" value="HUPs"/>
    <property type="match status" value="1"/>
</dbReference>
<organism evidence="3 4">
    <name type="scientific">Hydrogenimonas cancrithermarum</name>
    <dbReference type="NCBI Taxonomy" id="2993563"/>
    <lineage>
        <taxon>Bacteria</taxon>
        <taxon>Pseudomonadati</taxon>
        <taxon>Campylobacterota</taxon>
        <taxon>Epsilonproteobacteria</taxon>
        <taxon>Campylobacterales</taxon>
        <taxon>Hydrogenimonadaceae</taxon>
        <taxon>Hydrogenimonas</taxon>
    </lineage>
</organism>
<protein>
    <recommendedName>
        <fullName evidence="2">DUF218 domain-containing protein</fullName>
    </recommendedName>
</protein>
<evidence type="ECO:0000313" key="4">
    <source>
        <dbReference type="Proteomes" id="UP001321445"/>
    </source>
</evidence>
<accession>A0ABN6WYF7</accession>
<dbReference type="Pfam" id="PF02698">
    <property type="entry name" value="DUF218"/>
    <property type="match status" value="1"/>
</dbReference>
<keyword evidence="1" id="KW-1133">Transmembrane helix</keyword>
<proteinExistence type="predicted"/>
<feature type="domain" description="DUF218" evidence="2">
    <location>
        <begin position="74"/>
        <end position="247"/>
    </location>
</feature>
<feature type="transmembrane region" description="Helical" evidence="1">
    <location>
        <begin position="12"/>
        <end position="29"/>
    </location>
</feature>
<evidence type="ECO:0000313" key="3">
    <source>
        <dbReference type="EMBL" id="BDY13147.1"/>
    </source>
</evidence>
<evidence type="ECO:0000256" key="1">
    <source>
        <dbReference type="SAM" id="Phobius"/>
    </source>
</evidence>
<sequence>MIYIVSKIFTAFFLPPGLFITILAASAFFAKKLRWLLAAAALFLYGLSIHPIADRLLAFYEAPFISTQLPDHADAVVTLGGGNRRGTPIPLMDESFKRAIYGLSIAKKMDIPVIVSGNGEDGYNEFLALLDSLETLQPILKADLNVSDHFTDHFAIIGETKSHDTYENAQLTMKMIGKKEPVIVVVTSAYHMKRALALFRLAGAKNLYPAATNFYTDIDKKGVQSTDLFPSMWALLNSYRAMHEFFGSIKVKLREMKNK</sequence>
<keyword evidence="1" id="KW-0812">Transmembrane</keyword>
<reference evidence="3 4" key="1">
    <citation type="submission" date="2023-03" db="EMBL/GenBank/DDBJ databases">
        <title>Description of Hydrogenimonas sp. ISO32.</title>
        <authorList>
            <person name="Mino S."/>
            <person name="Fukazawa S."/>
            <person name="Sawabe T."/>
        </authorList>
    </citation>
    <scope>NUCLEOTIDE SEQUENCE [LARGE SCALE GENOMIC DNA]</scope>
    <source>
        <strain evidence="3 4">ISO32</strain>
    </source>
</reference>
<dbReference type="CDD" id="cd06259">
    <property type="entry name" value="YdcF-like"/>
    <property type="match status" value="1"/>
</dbReference>
<dbReference type="PANTHER" id="PTHR30336">
    <property type="entry name" value="INNER MEMBRANE PROTEIN, PROBABLE PERMEASE"/>
    <property type="match status" value="1"/>
</dbReference>
<name>A0ABN6WYF7_9BACT</name>
<keyword evidence="1" id="KW-0472">Membrane</keyword>
<feature type="transmembrane region" description="Helical" evidence="1">
    <location>
        <begin position="35"/>
        <end position="53"/>
    </location>
</feature>